<name>A0AAV8XPT4_9CUCU</name>
<dbReference type="AlphaFoldDB" id="A0AAV8XPT4"/>
<proteinExistence type="predicted"/>
<comment type="caution">
    <text evidence="1">The sequence shown here is derived from an EMBL/GenBank/DDBJ whole genome shotgun (WGS) entry which is preliminary data.</text>
</comment>
<organism evidence="1 2">
    <name type="scientific">Rhamnusium bicolor</name>
    <dbReference type="NCBI Taxonomy" id="1586634"/>
    <lineage>
        <taxon>Eukaryota</taxon>
        <taxon>Metazoa</taxon>
        <taxon>Ecdysozoa</taxon>
        <taxon>Arthropoda</taxon>
        <taxon>Hexapoda</taxon>
        <taxon>Insecta</taxon>
        <taxon>Pterygota</taxon>
        <taxon>Neoptera</taxon>
        <taxon>Endopterygota</taxon>
        <taxon>Coleoptera</taxon>
        <taxon>Polyphaga</taxon>
        <taxon>Cucujiformia</taxon>
        <taxon>Chrysomeloidea</taxon>
        <taxon>Cerambycidae</taxon>
        <taxon>Lepturinae</taxon>
        <taxon>Rhagiini</taxon>
        <taxon>Rhamnusium</taxon>
    </lineage>
</organism>
<evidence type="ECO:0000313" key="1">
    <source>
        <dbReference type="EMBL" id="KAJ8940591.1"/>
    </source>
</evidence>
<accession>A0AAV8XPT4</accession>
<dbReference type="Proteomes" id="UP001162156">
    <property type="component" value="Unassembled WGS sequence"/>
</dbReference>
<evidence type="ECO:0008006" key="3">
    <source>
        <dbReference type="Google" id="ProtNLM"/>
    </source>
</evidence>
<gene>
    <name evidence="1" type="ORF">NQ314_010669</name>
</gene>
<keyword evidence="2" id="KW-1185">Reference proteome</keyword>
<sequence>MIYVATATKVDDRTPKDDASLLLECRQVAYEMAKTNNVKVIEKWHDTGFAGIKWLYNFRKRHPRLSLRTSEGCSLSRATSFNRHNVNMFYDKLHDVMMREPAFAYGTRV</sequence>
<reference evidence="1" key="1">
    <citation type="journal article" date="2023" name="Insect Mol. Biol.">
        <title>Genome sequencing provides insights into the evolution of gene families encoding plant cell wall-degrading enzymes in longhorned beetles.</title>
        <authorList>
            <person name="Shin N.R."/>
            <person name="Okamura Y."/>
            <person name="Kirsch R."/>
            <person name="Pauchet Y."/>
        </authorList>
    </citation>
    <scope>NUCLEOTIDE SEQUENCE</scope>
    <source>
        <strain evidence="1">RBIC_L_NR</strain>
    </source>
</reference>
<protein>
    <recommendedName>
        <fullName evidence="3">Transposase</fullName>
    </recommendedName>
</protein>
<evidence type="ECO:0000313" key="2">
    <source>
        <dbReference type="Proteomes" id="UP001162156"/>
    </source>
</evidence>
<dbReference type="EMBL" id="JANEYF010002970">
    <property type="protein sequence ID" value="KAJ8940591.1"/>
    <property type="molecule type" value="Genomic_DNA"/>
</dbReference>